<organism evidence="2 3">
    <name type="scientific">Alternaria panax</name>
    <dbReference type="NCBI Taxonomy" id="48097"/>
    <lineage>
        <taxon>Eukaryota</taxon>
        <taxon>Fungi</taxon>
        <taxon>Dikarya</taxon>
        <taxon>Ascomycota</taxon>
        <taxon>Pezizomycotina</taxon>
        <taxon>Dothideomycetes</taxon>
        <taxon>Pleosporomycetidae</taxon>
        <taxon>Pleosporales</taxon>
        <taxon>Pleosporineae</taxon>
        <taxon>Pleosporaceae</taxon>
        <taxon>Alternaria</taxon>
        <taxon>Alternaria sect. Panax</taxon>
    </lineage>
</organism>
<keyword evidence="1" id="KW-0812">Transmembrane</keyword>
<sequence length="389" mass="43277">MAPFFYDRNFSQPSNTGNVTQAETPLACPTREACGYFLNATSNNPVLMSGFRVENIADSRHGEALLMRTLTLMTNPSRQPVYGGSINFKHIQHPLLDALIVSSSDSTADGVYEKKIPIVQQCMLSWCVKTFPSFHSNGGYEEQVVETFMNITSAEWPWWTEDHPEIQVTDTEFRANISILPPSMETNANPYGIANDTILDIVVILDGIFHSFLTVANATAQPFIKIRTSAVDNIFFRSVRFSPWLAPNNVTYHMEQMAQAMTNVNSSDAGSKVLITGTAHALETYVAVHWAWLIFPLIMLLLSIIFLVATMMKTSSHSRGDIGTWKTSAMPTLMYGLPSDMQRSIISTTRSGGVSHRGSRKVRIRLLPKQAWRVSGQFQSLPSDPPGFT</sequence>
<evidence type="ECO:0000256" key="1">
    <source>
        <dbReference type="SAM" id="Phobius"/>
    </source>
</evidence>
<evidence type="ECO:0008006" key="4">
    <source>
        <dbReference type="Google" id="ProtNLM"/>
    </source>
</evidence>
<dbReference type="EMBL" id="JAANER010000007">
    <property type="protein sequence ID" value="KAG9187405.1"/>
    <property type="molecule type" value="Genomic_DNA"/>
</dbReference>
<dbReference type="Proteomes" id="UP001199106">
    <property type="component" value="Unassembled WGS sequence"/>
</dbReference>
<proteinExistence type="predicted"/>
<reference evidence="2" key="1">
    <citation type="submission" date="2021-07" db="EMBL/GenBank/DDBJ databases">
        <title>Genome Resource of American Ginseng Black Spot Pathogen Alternaria panax.</title>
        <authorList>
            <person name="Qiu C."/>
            <person name="Wang W."/>
            <person name="Liu Z."/>
        </authorList>
    </citation>
    <scope>NUCLEOTIDE SEQUENCE</scope>
    <source>
        <strain evidence="2">BNCC115425</strain>
    </source>
</reference>
<comment type="caution">
    <text evidence="2">The sequence shown here is derived from an EMBL/GenBank/DDBJ whole genome shotgun (WGS) entry which is preliminary data.</text>
</comment>
<protein>
    <recommendedName>
        <fullName evidence="4">Transmembrane protein</fullName>
    </recommendedName>
</protein>
<name>A0AAD4FCE5_9PLEO</name>
<keyword evidence="1" id="KW-0472">Membrane</keyword>
<dbReference type="PANTHER" id="PTHR35394">
    <property type="entry name" value="DUF3176 DOMAIN-CONTAINING PROTEIN"/>
    <property type="match status" value="1"/>
</dbReference>
<evidence type="ECO:0000313" key="3">
    <source>
        <dbReference type="Proteomes" id="UP001199106"/>
    </source>
</evidence>
<gene>
    <name evidence="2" type="ORF">G6011_05276</name>
</gene>
<keyword evidence="1" id="KW-1133">Transmembrane helix</keyword>
<evidence type="ECO:0000313" key="2">
    <source>
        <dbReference type="EMBL" id="KAG9187405.1"/>
    </source>
</evidence>
<dbReference type="PANTHER" id="PTHR35394:SF5">
    <property type="entry name" value="DUF3176 DOMAIN-CONTAINING PROTEIN"/>
    <property type="match status" value="1"/>
</dbReference>
<dbReference type="AlphaFoldDB" id="A0AAD4FCE5"/>
<keyword evidence="3" id="KW-1185">Reference proteome</keyword>
<feature type="transmembrane region" description="Helical" evidence="1">
    <location>
        <begin position="290"/>
        <end position="309"/>
    </location>
</feature>
<accession>A0AAD4FCE5</accession>